<reference evidence="8 9" key="1">
    <citation type="journal article" date="2023" name="BMC Biol.">
        <title>The compact genome of the sponge Oopsacas minuta (Hexactinellida) is lacking key metazoan core genes.</title>
        <authorList>
            <person name="Santini S."/>
            <person name="Schenkelaars Q."/>
            <person name="Jourda C."/>
            <person name="Duchesne M."/>
            <person name="Belahbib H."/>
            <person name="Rocher C."/>
            <person name="Selva M."/>
            <person name="Riesgo A."/>
            <person name="Vervoort M."/>
            <person name="Leys S.P."/>
            <person name="Kodjabachian L."/>
            <person name="Le Bivic A."/>
            <person name="Borchiellini C."/>
            <person name="Claverie J.M."/>
            <person name="Renard E."/>
        </authorList>
    </citation>
    <scope>NUCLEOTIDE SEQUENCE [LARGE SCALE GENOMIC DNA]</scope>
    <source>
        <strain evidence="8">SPO-2</strain>
    </source>
</reference>
<dbReference type="EMBL" id="JAKMXF010000020">
    <property type="protein sequence ID" value="KAI6661168.1"/>
    <property type="molecule type" value="Genomic_DNA"/>
</dbReference>
<dbReference type="PANTHER" id="PTHR10696:SF25">
    <property type="entry name" value="OXIDOREDUCTASE AIM17-RELATED"/>
    <property type="match status" value="1"/>
</dbReference>
<gene>
    <name evidence="8" type="ORF">LOD99_10147</name>
</gene>
<dbReference type="InterPro" id="IPR003819">
    <property type="entry name" value="TauD/TfdA-like"/>
</dbReference>
<comment type="caution">
    <text evidence="8">The sequence shown here is derived from an EMBL/GenBank/DDBJ whole genome shotgun (WGS) entry which is preliminary data.</text>
</comment>
<evidence type="ECO:0000259" key="7">
    <source>
        <dbReference type="Pfam" id="PF02668"/>
    </source>
</evidence>
<evidence type="ECO:0000256" key="4">
    <source>
        <dbReference type="ARBA" id="ARBA00022964"/>
    </source>
</evidence>
<evidence type="ECO:0000256" key="3">
    <source>
        <dbReference type="ARBA" id="ARBA00022723"/>
    </source>
</evidence>
<proteinExistence type="inferred from homology"/>
<comment type="similarity">
    <text evidence="2">Belongs to the gamma-BBH/TMLD family.</text>
</comment>
<evidence type="ECO:0000313" key="9">
    <source>
        <dbReference type="Proteomes" id="UP001165289"/>
    </source>
</evidence>
<dbReference type="Gene3D" id="3.60.130.10">
    <property type="entry name" value="Clavaminate synthase-like"/>
    <property type="match status" value="1"/>
</dbReference>
<evidence type="ECO:0000256" key="2">
    <source>
        <dbReference type="ARBA" id="ARBA00008654"/>
    </source>
</evidence>
<keyword evidence="4 8" id="KW-0223">Dioxygenase</keyword>
<keyword evidence="9" id="KW-1185">Reference proteome</keyword>
<feature type="non-terminal residue" evidence="8">
    <location>
        <position position="287"/>
    </location>
</feature>
<name>A0AAV7KJK6_9METZ</name>
<feature type="domain" description="TauD/TfdA-like" evidence="7">
    <location>
        <begin position="104"/>
        <end position="285"/>
    </location>
</feature>
<sequence length="287" mass="32392">MSGSSSKYLEFWGGREIGVPVEEFGSSLLGVEADPLAGIVFLQMVPFVSADALIGVTRPHTRPEKEYTQKRNEKSDAKFILQELEFDEILSSDEGLYNYLSMVNKYGVVKVVNAPGESGAMQLANRISFCMESFFGSSFDVLVVDDPINLAYSGQKLKYHTDLPFYSHVPGLQHLHCIRNDSCVSGGLLTLKDIYEIAEKFRRDYPEFFYTLSRVSVVFQHITFKLRTLMENCCTTITLDNNNEISGIRWNPSVQGPVVESNDASTLDAYFRAFIQFNDYVESYPPK</sequence>
<dbReference type="GO" id="GO:0045329">
    <property type="term" value="P:carnitine biosynthetic process"/>
    <property type="evidence" value="ECO:0007669"/>
    <property type="project" value="TreeGrafter"/>
</dbReference>
<dbReference type="InterPro" id="IPR042098">
    <property type="entry name" value="TauD-like_sf"/>
</dbReference>
<dbReference type="AlphaFoldDB" id="A0AAV7KJK6"/>
<keyword evidence="3" id="KW-0479">Metal-binding</keyword>
<dbReference type="GO" id="GO:0046872">
    <property type="term" value="F:metal ion binding"/>
    <property type="evidence" value="ECO:0007669"/>
    <property type="project" value="UniProtKB-KW"/>
</dbReference>
<evidence type="ECO:0000256" key="1">
    <source>
        <dbReference type="ARBA" id="ARBA00001954"/>
    </source>
</evidence>
<accession>A0AAV7KJK6</accession>
<organism evidence="8 9">
    <name type="scientific">Oopsacas minuta</name>
    <dbReference type="NCBI Taxonomy" id="111878"/>
    <lineage>
        <taxon>Eukaryota</taxon>
        <taxon>Metazoa</taxon>
        <taxon>Porifera</taxon>
        <taxon>Hexactinellida</taxon>
        <taxon>Hexasterophora</taxon>
        <taxon>Lyssacinosida</taxon>
        <taxon>Leucopsacidae</taxon>
        <taxon>Oopsacas</taxon>
    </lineage>
</organism>
<dbReference type="GO" id="GO:0005739">
    <property type="term" value="C:mitochondrion"/>
    <property type="evidence" value="ECO:0007669"/>
    <property type="project" value="TreeGrafter"/>
</dbReference>
<dbReference type="PANTHER" id="PTHR10696">
    <property type="entry name" value="GAMMA-BUTYROBETAINE HYDROXYLASE-RELATED"/>
    <property type="match status" value="1"/>
</dbReference>
<keyword evidence="6" id="KW-0408">Iron</keyword>
<dbReference type="SUPFAM" id="SSF51197">
    <property type="entry name" value="Clavaminate synthase-like"/>
    <property type="match status" value="1"/>
</dbReference>
<dbReference type="Proteomes" id="UP001165289">
    <property type="component" value="Unassembled WGS sequence"/>
</dbReference>
<dbReference type="InterPro" id="IPR050411">
    <property type="entry name" value="AlphaKG_dependent_hydroxylases"/>
</dbReference>
<evidence type="ECO:0000313" key="8">
    <source>
        <dbReference type="EMBL" id="KAI6661168.1"/>
    </source>
</evidence>
<dbReference type="Pfam" id="PF02668">
    <property type="entry name" value="TauD"/>
    <property type="match status" value="1"/>
</dbReference>
<evidence type="ECO:0000256" key="5">
    <source>
        <dbReference type="ARBA" id="ARBA00023002"/>
    </source>
</evidence>
<comment type="cofactor">
    <cofactor evidence="1">
        <name>Fe(2+)</name>
        <dbReference type="ChEBI" id="CHEBI:29033"/>
    </cofactor>
</comment>
<keyword evidence="5" id="KW-0560">Oxidoreductase</keyword>
<evidence type="ECO:0000256" key="6">
    <source>
        <dbReference type="ARBA" id="ARBA00023004"/>
    </source>
</evidence>
<protein>
    <submittedName>
        <fullName evidence="8">Gamma-butyrobetaine dioxygenase-like</fullName>
    </submittedName>
</protein>
<dbReference type="GO" id="GO:0051213">
    <property type="term" value="F:dioxygenase activity"/>
    <property type="evidence" value="ECO:0007669"/>
    <property type="project" value="UniProtKB-KW"/>
</dbReference>